<dbReference type="Pfam" id="PF05016">
    <property type="entry name" value="ParE_toxin"/>
    <property type="match status" value="1"/>
</dbReference>
<dbReference type="Gene3D" id="3.30.2310.20">
    <property type="entry name" value="RelE-like"/>
    <property type="match status" value="1"/>
</dbReference>
<evidence type="ECO:0000313" key="3">
    <source>
        <dbReference type="Proteomes" id="UP000318413"/>
    </source>
</evidence>
<keyword evidence="3" id="KW-1185">Reference proteome</keyword>
<gene>
    <name evidence="2" type="ORF">EAH84_00395</name>
</gene>
<proteinExistence type="predicted"/>
<keyword evidence="1" id="KW-1277">Toxin-antitoxin system</keyword>
<dbReference type="InterPro" id="IPR007712">
    <property type="entry name" value="RelE/ParE_toxin"/>
</dbReference>
<evidence type="ECO:0000256" key="1">
    <source>
        <dbReference type="ARBA" id="ARBA00022649"/>
    </source>
</evidence>
<evidence type="ECO:0000313" key="2">
    <source>
        <dbReference type="EMBL" id="TPG15317.1"/>
    </source>
</evidence>
<dbReference type="RefSeq" id="WP_140866058.1">
    <property type="nucleotide sequence ID" value="NZ_RCZK01000001.1"/>
</dbReference>
<organism evidence="2 3">
    <name type="scientific">Sphingomonas oligophenolica</name>
    <dbReference type="NCBI Taxonomy" id="301154"/>
    <lineage>
        <taxon>Bacteria</taxon>
        <taxon>Pseudomonadati</taxon>
        <taxon>Pseudomonadota</taxon>
        <taxon>Alphaproteobacteria</taxon>
        <taxon>Sphingomonadales</taxon>
        <taxon>Sphingomonadaceae</taxon>
        <taxon>Sphingomonas</taxon>
    </lineage>
</organism>
<dbReference type="AlphaFoldDB" id="A0A502CQ24"/>
<sequence>MTSPNWTEGAIADLDHIRRYVTAFDPRAARRLADRIAATASGLGSEKVCGGVAERSIVYPYLLRFTCDETGTIVIAVRHASHARIV</sequence>
<dbReference type="Proteomes" id="UP000318413">
    <property type="component" value="Unassembled WGS sequence"/>
</dbReference>
<dbReference type="InterPro" id="IPR035093">
    <property type="entry name" value="RelE/ParE_toxin_dom_sf"/>
</dbReference>
<dbReference type="EMBL" id="RCZK01000001">
    <property type="protein sequence ID" value="TPG15317.1"/>
    <property type="molecule type" value="Genomic_DNA"/>
</dbReference>
<accession>A0A502CQ24</accession>
<name>A0A502CQ24_9SPHN</name>
<reference evidence="2 3" key="1">
    <citation type="journal article" date="2019" name="Environ. Microbiol.">
        <title>Species interactions and distinct microbial communities in high Arctic permafrost affected cryosols are associated with the CH4 and CO2 gas fluxes.</title>
        <authorList>
            <person name="Altshuler I."/>
            <person name="Hamel J."/>
            <person name="Turney S."/>
            <person name="Magnuson E."/>
            <person name="Levesque R."/>
            <person name="Greer C."/>
            <person name="Whyte L.G."/>
        </authorList>
    </citation>
    <scope>NUCLEOTIDE SEQUENCE [LARGE SCALE GENOMIC DNA]</scope>
    <source>
        <strain evidence="2 3">S5.1</strain>
    </source>
</reference>
<comment type="caution">
    <text evidence="2">The sequence shown here is derived from an EMBL/GenBank/DDBJ whole genome shotgun (WGS) entry which is preliminary data.</text>
</comment>
<protein>
    <submittedName>
        <fullName evidence="2">Type II toxin-antitoxin system RelE/ParE family toxin</fullName>
    </submittedName>
</protein>